<reference evidence="1" key="2">
    <citation type="submission" date="2009-08" db="EMBL/GenBank/DDBJ databases">
        <authorList>
            <person name="Shrivastava S."/>
            <person name="Brinkac L.M."/>
            <person name="Dodson R.J."/>
            <person name="Harkins D.M."/>
            <person name="Durkin A.S."/>
            <person name="Sutton G."/>
        </authorList>
    </citation>
    <scope>NUCLEOTIDE SEQUENCE</scope>
    <source>
        <strain evidence="1">Eklund 17B</strain>
    </source>
</reference>
<accession>B2TPS4</accession>
<gene>
    <name evidence="1" type="ordered locus">CLL_A2159</name>
</gene>
<dbReference type="KEGG" id="cbk:CLL_A2159"/>
<organism evidence="1">
    <name type="scientific">Clostridium botulinum (strain Eklund 17B / Type B)</name>
    <dbReference type="NCBI Taxonomy" id="935198"/>
    <lineage>
        <taxon>Bacteria</taxon>
        <taxon>Bacillati</taxon>
        <taxon>Bacillota</taxon>
        <taxon>Clostridia</taxon>
        <taxon>Eubacteriales</taxon>
        <taxon>Clostridiaceae</taxon>
        <taxon>Clostridium</taxon>
    </lineage>
</organism>
<evidence type="ECO:0000313" key="1">
    <source>
        <dbReference type="EMBL" id="ACD21815.1"/>
    </source>
</evidence>
<proteinExistence type="predicted"/>
<dbReference type="EMBL" id="CP001056">
    <property type="protein sequence ID" value="ACD21815.1"/>
    <property type="molecule type" value="Genomic_DNA"/>
</dbReference>
<sequence length="38" mass="4388">MYSPGTSTQNDEIDFNLNLQKLYKQGRQGIECIIEILN</sequence>
<reference evidence="1" key="1">
    <citation type="submission" date="2009-06" db="EMBL/GenBank/DDBJ databases">
        <authorList>
            <consortium name="US DOE Joint Genome Institute (JGI-PGF)"/>
            <person name="Lucas S."/>
            <person name="Copeland A."/>
            <person name="Lapidus A."/>
            <person name="Glavina del Rio T."/>
            <person name="Dalin E."/>
            <person name="Tice H."/>
            <person name="Bruce D."/>
            <person name="Goodwin L."/>
            <person name="Pitluck S."/>
            <person name="Kyrpides N."/>
            <person name="Mavromatis K."/>
            <person name="Ivanova N."/>
            <person name="Saunders E."/>
            <person name="Brettin T."/>
            <person name="Detter J.C."/>
            <person name="Han C."/>
            <person name="Larimer F."/>
            <person name="Land M."/>
            <person name="Hauser L."/>
            <person name="Markowitz V."/>
            <person name="Cheng J.-F."/>
            <person name="Hugenholtz P."/>
            <person name="Woyke T."/>
            <person name="Wu D."/>
            <person name="Gronow S."/>
            <person name="Klenk H.-P."/>
            <person name="Eisen J.A."/>
        </authorList>
    </citation>
    <scope>NUCLEOTIDE SEQUENCE</scope>
    <source>
        <strain evidence="1">Eklund 17B</strain>
    </source>
</reference>
<name>B2TPS4_CLOBB</name>
<dbReference type="HOGENOM" id="CLU_3326427_0_0_9"/>
<dbReference type="AlphaFoldDB" id="B2TPS4"/>
<protein>
    <submittedName>
        <fullName evidence="1">Uncharacterized protein</fullName>
    </submittedName>
</protein>